<gene>
    <name evidence="9" type="primary">fhuG</name>
    <name evidence="9" type="ORF">HMPREF9081_1049</name>
</gene>
<evidence type="ECO:0000256" key="3">
    <source>
        <dbReference type="ARBA" id="ARBA00022448"/>
    </source>
</evidence>
<dbReference type="Pfam" id="PF01032">
    <property type="entry name" value="FecCD"/>
    <property type="match status" value="1"/>
</dbReference>
<dbReference type="GO" id="GO:0022857">
    <property type="term" value="F:transmembrane transporter activity"/>
    <property type="evidence" value="ECO:0007669"/>
    <property type="project" value="InterPro"/>
</dbReference>
<dbReference type="InterPro" id="IPR037294">
    <property type="entry name" value="ABC_BtuC-like"/>
</dbReference>
<evidence type="ECO:0000256" key="8">
    <source>
        <dbReference type="SAM" id="Phobius"/>
    </source>
</evidence>
<keyword evidence="10" id="KW-1185">Reference proteome</keyword>
<dbReference type="SUPFAM" id="SSF81345">
    <property type="entry name" value="ABC transporter involved in vitamin B12 uptake, BtuC"/>
    <property type="match status" value="1"/>
</dbReference>
<dbReference type="Gene3D" id="1.10.3470.10">
    <property type="entry name" value="ABC transporter involved in vitamin B12 uptake, BtuC"/>
    <property type="match status" value="1"/>
</dbReference>
<feature type="transmembrane region" description="Helical" evidence="8">
    <location>
        <begin position="284"/>
        <end position="311"/>
    </location>
</feature>
<keyword evidence="6 8" id="KW-1133">Transmembrane helix</keyword>
<dbReference type="InterPro" id="IPR000522">
    <property type="entry name" value="ABC_transptr_permease_BtuC"/>
</dbReference>
<sequence>MIIIFAAVDCRKRGRSPFFFYIFIDNNFIFHILINGDSMEASKKNFSTDIHPRALLRRLALGIGFLALVGALLASASLGAVEIAPHDILPTLLGNGTPEDYRILYHIRLPRIVTGALTGINLALAGCILQGILKNPLADPGIIGVSAGAGLAAMCIMILLPAETKFVPLGAFIGAMIAVALVFALSWENGVHPMRMVLAGVAIAAFFGGAMTALMVFYSDRVQGTVNWMAGGFAGRSWSHAEMVLPYTLIGIAGALLGSRWLNALQLGEETARSLGVNVARARLVLLILAALLAASAVSAAGMLGFVGLVVPHIVRLLTGSDFDWLLPASALWGAALVAGADAAARVAFAPVEVPVGVFMSFLGAPFFLYLLKKGMRRE</sequence>
<dbReference type="eggNOG" id="COG0609">
    <property type="taxonomic scope" value="Bacteria"/>
</dbReference>
<comment type="caution">
    <text evidence="9">The sequence shown here is derived from an EMBL/GenBank/DDBJ whole genome shotgun (WGS) entry which is preliminary data.</text>
</comment>
<dbReference type="GO" id="GO:0005886">
    <property type="term" value="C:plasma membrane"/>
    <property type="evidence" value="ECO:0007669"/>
    <property type="project" value="UniProtKB-SubCell"/>
</dbReference>
<keyword evidence="7 8" id="KW-0472">Membrane</keyword>
<evidence type="ECO:0000256" key="4">
    <source>
        <dbReference type="ARBA" id="ARBA00022475"/>
    </source>
</evidence>
<dbReference type="FunFam" id="1.10.3470.10:FF:000001">
    <property type="entry name" value="Vitamin B12 ABC transporter permease BtuC"/>
    <property type="match status" value="1"/>
</dbReference>
<feature type="transmembrane region" description="Helical" evidence="8">
    <location>
        <begin position="166"/>
        <end position="185"/>
    </location>
</feature>
<keyword evidence="4" id="KW-1003">Cell membrane</keyword>
<comment type="subcellular location">
    <subcellularLocation>
        <location evidence="1">Cell membrane</location>
        <topology evidence="1">Multi-pass membrane protein</topology>
    </subcellularLocation>
</comment>
<evidence type="ECO:0000313" key="10">
    <source>
        <dbReference type="Proteomes" id="UP000004067"/>
    </source>
</evidence>
<feature type="transmembrane region" description="Helical" evidence="8">
    <location>
        <begin position="59"/>
        <end position="81"/>
    </location>
</feature>
<keyword evidence="3" id="KW-0813">Transport</keyword>
<dbReference type="EMBL" id="AFHQ01000029">
    <property type="protein sequence ID" value="EGK60668.1"/>
    <property type="molecule type" value="Genomic_DNA"/>
</dbReference>
<dbReference type="Proteomes" id="UP000004067">
    <property type="component" value="Unassembled WGS sequence"/>
</dbReference>
<feature type="transmembrane region" description="Helical" evidence="8">
    <location>
        <begin position="244"/>
        <end position="263"/>
    </location>
</feature>
<feature type="transmembrane region" description="Helical" evidence="8">
    <location>
        <begin position="354"/>
        <end position="372"/>
    </location>
</feature>
<dbReference type="AlphaFoldDB" id="F5RLB3"/>
<evidence type="ECO:0000256" key="7">
    <source>
        <dbReference type="ARBA" id="ARBA00023136"/>
    </source>
</evidence>
<dbReference type="PANTHER" id="PTHR30472:SF68">
    <property type="entry name" value="FERRICHROME TRANSPORT SYSTEM PERMEASE PROTEIN FHUB"/>
    <property type="match status" value="1"/>
</dbReference>
<comment type="similarity">
    <text evidence="2">Belongs to the binding-protein-dependent transport system permease family. FecCD subfamily.</text>
</comment>
<evidence type="ECO:0000256" key="1">
    <source>
        <dbReference type="ARBA" id="ARBA00004651"/>
    </source>
</evidence>
<dbReference type="PANTHER" id="PTHR30472">
    <property type="entry name" value="FERRIC ENTEROBACTIN TRANSPORT SYSTEM PERMEASE PROTEIN"/>
    <property type="match status" value="1"/>
</dbReference>
<name>F5RLB3_9FIRM</name>
<feature type="transmembrane region" description="Helical" evidence="8">
    <location>
        <begin position="140"/>
        <end position="160"/>
    </location>
</feature>
<proteinExistence type="inferred from homology"/>
<feature type="transmembrane region" description="Helical" evidence="8">
    <location>
        <begin position="112"/>
        <end position="133"/>
    </location>
</feature>
<feature type="transmembrane region" description="Helical" evidence="8">
    <location>
        <begin position="197"/>
        <end position="218"/>
    </location>
</feature>
<organism evidence="9 10">
    <name type="scientific">Centipeda periodontii DSM 2778</name>
    <dbReference type="NCBI Taxonomy" id="888060"/>
    <lineage>
        <taxon>Bacteria</taxon>
        <taxon>Bacillati</taxon>
        <taxon>Bacillota</taxon>
        <taxon>Negativicutes</taxon>
        <taxon>Selenomonadales</taxon>
        <taxon>Selenomonadaceae</taxon>
        <taxon>Centipeda</taxon>
    </lineage>
</organism>
<dbReference type="STRING" id="888060.HMPREF9081_1049"/>
<reference evidence="9 10" key="1">
    <citation type="submission" date="2011-04" db="EMBL/GenBank/DDBJ databases">
        <authorList>
            <person name="Muzny D."/>
            <person name="Qin X."/>
            <person name="Deng J."/>
            <person name="Jiang H."/>
            <person name="Liu Y."/>
            <person name="Qu J."/>
            <person name="Song X.-Z."/>
            <person name="Zhang L."/>
            <person name="Thornton R."/>
            <person name="Coyle M."/>
            <person name="Francisco L."/>
            <person name="Jackson L."/>
            <person name="Javaid M."/>
            <person name="Korchina V."/>
            <person name="Kovar C."/>
            <person name="Mata R."/>
            <person name="Mathew T."/>
            <person name="Ngo R."/>
            <person name="Nguyen L."/>
            <person name="Nguyen N."/>
            <person name="Okwuonu G."/>
            <person name="Ongeri F."/>
            <person name="Pham C."/>
            <person name="Simmons D."/>
            <person name="Wilczek-Boney K."/>
            <person name="Hale W."/>
            <person name="Jakkamsetti A."/>
            <person name="Pham P."/>
            <person name="Ruth R."/>
            <person name="San Lucas F."/>
            <person name="Warren J."/>
            <person name="Zhang J."/>
            <person name="Zhao Z."/>
            <person name="Zhou C."/>
            <person name="Zhu D."/>
            <person name="Lee S."/>
            <person name="Bess C."/>
            <person name="Blankenburg K."/>
            <person name="Forbes L."/>
            <person name="Fu Q."/>
            <person name="Gubbala S."/>
            <person name="Hirani K."/>
            <person name="Jayaseelan J.C."/>
            <person name="Lara F."/>
            <person name="Munidasa M."/>
            <person name="Palculict T."/>
            <person name="Patil S."/>
            <person name="Pu L.-L."/>
            <person name="Saada N."/>
            <person name="Tang L."/>
            <person name="Weissenberger G."/>
            <person name="Zhu Y."/>
            <person name="Hemphill L."/>
            <person name="Shang Y."/>
            <person name="Youmans B."/>
            <person name="Ayvaz T."/>
            <person name="Ross M."/>
            <person name="Santibanez J."/>
            <person name="Aqrawi P."/>
            <person name="Gross S."/>
            <person name="Joshi V."/>
            <person name="Fowler G."/>
            <person name="Nazareth L."/>
            <person name="Reid J."/>
            <person name="Worley K."/>
            <person name="Petrosino J."/>
            <person name="Highlander S."/>
            <person name="Gibbs R."/>
        </authorList>
    </citation>
    <scope>NUCLEOTIDE SEQUENCE [LARGE SCALE GENOMIC DNA]</scope>
    <source>
        <strain evidence="9 10">DSM 2778</strain>
    </source>
</reference>
<dbReference type="HOGENOM" id="CLU_013016_0_3_9"/>
<evidence type="ECO:0000256" key="2">
    <source>
        <dbReference type="ARBA" id="ARBA00007935"/>
    </source>
</evidence>
<evidence type="ECO:0000313" key="9">
    <source>
        <dbReference type="EMBL" id="EGK60668.1"/>
    </source>
</evidence>
<dbReference type="CDD" id="cd06550">
    <property type="entry name" value="TM_ABC_iron-siderophores_like"/>
    <property type="match status" value="1"/>
</dbReference>
<dbReference type="GO" id="GO:0033214">
    <property type="term" value="P:siderophore-iron import into cell"/>
    <property type="evidence" value="ECO:0007669"/>
    <property type="project" value="TreeGrafter"/>
</dbReference>
<keyword evidence="5 8" id="KW-0812">Transmembrane</keyword>
<protein>
    <submittedName>
        <fullName evidence="9">Iron ABC superfamily ATP binding cassette transporter, membrane protein</fullName>
    </submittedName>
</protein>
<accession>F5RLB3</accession>
<evidence type="ECO:0000256" key="6">
    <source>
        <dbReference type="ARBA" id="ARBA00022989"/>
    </source>
</evidence>
<evidence type="ECO:0000256" key="5">
    <source>
        <dbReference type="ARBA" id="ARBA00022692"/>
    </source>
</evidence>